<dbReference type="Proteomes" id="UP000826271">
    <property type="component" value="Unassembled WGS sequence"/>
</dbReference>
<accession>A0AAV6YBQ8</accession>
<dbReference type="GO" id="GO:0016020">
    <property type="term" value="C:membrane"/>
    <property type="evidence" value="ECO:0007669"/>
    <property type="project" value="TreeGrafter"/>
</dbReference>
<reference evidence="2" key="1">
    <citation type="submission" date="2019-10" db="EMBL/GenBank/DDBJ databases">
        <authorList>
            <person name="Zhang R."/>
            <person name="Pan Y."/>
            <person name="Wang J."/>
            <person name="Ma R."/>
            <person name="Yu S."/>
        </authorList>
    </citation>
    <scope>NUCLEOTIDE SEQUENCE</scope>
    <source>
        <strain evidence="2">LA-IB0</strain>
        <tissue evidence="2">Leaf</tissue>
    </source>
</reference>
<feature type="transmembrane region" description="Helical" evidence="1">
    <location>
        <begin position="6"/>
        <end position="23"/>
    </location>
</feature>
<keyword evidence="1" id="KW-0812">Transmembrane</keyword>
<evidence type="ECO:0000256" key="1">
    <source>
        <dbReference type="SAM" id="Phobius"/>
    </source>
</evidence>
<evidence type="ECO:0000313" key="3">
    <source>
        <dbReference type="Proteomes" id="UP000826271"/>
    </source>
</evidence>
<keyword evidence="1" id="KW-0472">Membrane</keyword>
<dbReference type="Pfam" id="PF06966">
    <property type="entry name" value="DUF1295"/>
    <property type="match status" value="1"/>
</dbReference>
<protein>
    <submittedName>
        <fullName evidence="2">Uncharacterized protein</fullName>
    </submittedName>
</protein>
<dbReference type="EMBL" id="WHWC01000001">
    <property type="protein sequence ID" value="KAG8389857.1"/>
    <property type="molecule type" value="Genomic_DNA"/>
</dbReference>
<gene>
    <name evidence="2" type="ORF">BUALT_Bualt01G0022400</name>
</gene>
<dbReference type="AlphaFoldDB" id="A0AAV6YBQ8"/>
<dbReference type="PANTHER" id="PTHR32251:SF23">
    <property type="entry name" value="3-OXO-5-ALPHA-STEROID 4-DEHYDROGENASE (DUF1295)"/>
    <property type="match status" value="1"/>
</dbReference>
<feature type="transmembrane region" description="Helical" evidence="1">
    <location>
        <begin position="30"/>
        <end position="51"/>
    </location>
</feature>
<dbReference type="Gene3D" id="1.20.120.1630">
    <property type="match status" value="1"/>
</dbReference>
<keyword evidence="1" id="KW-1133">Transmembrane helix</keyword>
<dbReference type="InterPro" id="IPR010721">
    <property type="entry name" value="UstE-like"/>
</dbReference>
<keyword evidence="3" id="KW-1185">Reference proteome</keyword>
<comment type="caution">
    <text evidence="2">The sequence shown here is derived from an EMBL/GenBank/DDBJ whole genome shotgun (WGS) entry which is preliminary data.</text>
</comment>
<proteinExistence type="predicted"/>
<sequence>MQEITVEFFQVFLMRIYLSLYVVHIKNNQLNIWGLVVALVCVTSGTIAYFADTQLHNFVARNEKLKHLGHELVPNLDEGLWSYSRHANYFAYVTVLVEERMLKQEYMAEAYKKYRGTTSVWIPWFKKPLVGKEKET</sequence>
<organism evidence="2 3">
    <name type="scientific">Buddleja alternifolia</name>
    <dbReference type="NCBI Taxonomy" id="168488"/>
    <lineage>
        <taxon>Eukaryota</taxon>
        <taxon>Viridiplantae</taxon>
        <taxon>Streptophyta</taxon>
        <taxon>Embryophyta</taxon>
        <taxon>Tracheophyta</taxon>
        <taxon>Spermatophyta</taxon>
        <taxon>Magnoliopsida</taxon>
        <taxon>eudicotyledons</taxon>
        <taxon>Gunneridae</taxon>
        <taxon>Pentapetalae</taxon>
        <taxon>asterids</taxon>
        <taxon>lamiids</taxon>
        <taxon>Lamiales</taxon>
        <taxon>Scrophulariaceae</taxon>
        <taxon>Buddlejeae</taxon>
        <taxon>Buddleja</taxon>
    </lineage>
</organism>
<name>A0AAV6YBQ8_9LAMI</name>
<evidence type="ECO:0000313" key="2">
    <source>
        <dbReference type="EMBL" id="KAG8389857.1"/>
    </source>
</evidence>
<dbReference type="PANTHER" id="PTHR32251">
    <property type="entry name" value="3-OXO-5-ALPHA-STEROID 4-DEHYDROGENASE"/>
    <property type="match status" value="1"/>
</dbReference>